<organism evidence="1 2">
    <name type="scientific">Planktosalinus lacus</name>
    <dbReference type="NCBI Taxonomy" id="1526573"/>
    <lineage>
        <taxon>Bacteria</taxon>
        <taxon>Pseudomonadati</taxon>
        <taxon>Bacteroidota</taxon>
        <taxon>Flavobacteriia</taxon>
        <taxon>Flavobacteriales</taxon>
        <taxon>Flavobacteriaceae</taxon>
        <taxon>Planktosalinus</taxon>
    </lineage>
</organism>
<reference evidence="1" key="2">
    <citation type="submission" date="2020-09" db="EMBL/GenBank/DDBJ databases">
        <authorList>
            <person name="Sun Q."/>
            <person name="Zhou Y."/>
        </authorList>
    </citation>
    <scope>NUCLEOTIDE SEQUENCE</scope>
    <source>
        <strain evidence="1">CGMCC 1.12924</strain>
    </source>
</reference>
<dbReference type="RefSeq" id="WP_188438602.1">
    <property type="nucleotide sequence ID" value="NZ_BMGK01000001.1"/>
</dbReference>
<dbReference type="AlphaFoldDB" id="A0A8J2V5M5"/>
<dbReference type="EMBL" id="BMGK01000001">
    <property type="protein sequence ID" value="GGD81382.1"/>
    <property type="molecule type" value="Genomic_DNA"/>
</dbReference>
<sequence>MKTNYFVLVIFLSIFFQQETFSQFGFSHEVGVITGPVIFYSDYGQRNNIETNMKNVGYGVGLIHYMNFAYRADCNCYTRDTYFNDHFKVRTEISYHTSKLEHFGRWVDPSKTSLTADQLRGMRGSTSVFDIGSQLEYFPLSIRDFVAGSYKIAPFVSLGAHWVNYSPDNYTEFVPTEIGQPLYPDKYGEDARTTKPGTTWSVVWSFGFRYKLTRMSDLMLDGRWQYYFSNWVDGLNPDVPENKANDWIYWLNIGYVLYLD</sequence>
<gene>
    <name evidence="1" type="ORF">GCM10011312_02170</name>
</gene>
<dbReference type="NCBIfam" id="NF047659">
    <property type="entry name" value="THC0290_0291_fam"/>
    <property type="match status" value="1"/>
</dbReference>
<name>A0A8J2V5M5_9FLAO</name>
<dbReference type="Gene3D" id="2.40.160.20">
    <property type="match status" value="1"/>
</dbReference>
<reference evidence="1" key="1">
    <citation type="journal article" date="2014" name="Int. J. Syst. Evol. Microbiol.">
        <title>Complete genome sequence of Corynebacterium casei LMG S-19264T (=DSM 44701T), isolated from a smear-ripened cheese.</title>
        <authorList>
            <consortium name="US DOE Joint Genome Institute (JGI-PGF)"/>
            <person name="Walter F."/>
            <person name="Albersmeier A."/>
            <person name="Kalinowski J."/>
            <person name="Ruckert C."/>
        </authorList>
    </citation>
    <scope>NUCLEOTIDE SEQUENCE</scope>
    <source>
        <strain evidence="1">CGMCC 1.12924</strain>
    </source>
</reference>
<evidence type="ECO:0000313" key="1">
    <source>
        <dbReference type="EMBL" id="GGD81382.1"/>
    </source>
</evidence>
<keyword evidence="2" id="KW-1185">Reference proteome</keyword>
<comment type="caution">
    <text evidence="1">The sequence shown here is derived from an EMBL/GenBank/DDBJ whole genome shotgun (WGS) entry which is preliminary data.</text>
</comment>
<accession>A0A8J2V5M5</accession>
<proteinExistence type="predicted"/>
<dbReference type="Proteomes" id="UP000652231">
    <property type="component" value="Unassembled WGS sequence"/>
</dbReference>
<protein>
    <submittedName>
        <fullName evidence="1">Glutamate dehydrogenase</fullName>
    </submittedName>
</protein>
<evidence type="ECO:0000313" key="2">
    <source>
        <dbReference type="Proteomes" id="UP000652231"/>
    </source>
</evidence>